<keyword evidence="3" id="KW-1185">Reference proteome</keyword>
<dbReference type="OrthoDB" id="5792777at2"/>
<dbReference type="PANTHER" id="PTHR16128:SF5">
    <property type="entry name" value="FAD_NAD(P)-BINDING OXIDOREDUCTASE FAMILY PROTEIN"/>
    <property type="match status" value="1"/>
</dbReference>
<dbReference type="PANTHER" id="PTHR16128">
    <property type="entry name" value="FAD/NAD(P)-BINDING OXIDOREDUCTASE FAMILY PROTEIN"/>
    <property type="match status" value="1"/>
</dbReference>
<reference evidence="2 3" key="1">
    <citation type="submission" date="2018-03" db="EMBL/GenBank/DDBJ databases">
        <title>The ancient ancestry and fast evolution of plastids.</title>
        <authorList>
            <person name="Moore K.R."/>
            <person name="Magnabosco C."/>
            <person name="Momper L."/>
            <person name="Gold D.A."/>
            <person name="Bosak T."/>
            <person name="Fournier G.P."/>
        </authorList>
    </citation>
    <scope>NUCLEOTIDE SEQUENCE [LARGE SCALE GENOMIC DNA]</scope>
    <source>
        <strain evidence="2 3">CCALA 016</strain>
    </source>
</reference>
<organism evidence="2 3">
    <name type="scientific">Aphanothece hegewaldii CCALA 016</name>
    <dbReference type="NCBI Taxonomy" id="2107694"/>
    <lineage>
        <taxon>Bacteria</taxon>
        <taxon>Bacillati</taxon>
        <taxon>Cyanobacteriota</taxon>
        <taxon>Cyanophyceae</taxon>
        <taxon>Oscillatoriophycideae</taxon>
        <taxon>Chroococcales</taxon>
        <taxon>Aphanothecaceae</taxon>
        <taxon>Aphanothece</taxon>
    </lineage>
</organism>
<comment type="caution">
    <text evidence="2">The sequence shown here is derived from an EMBL/GenBank/DDBJ whole genome shotgun (WGS) entry which is preliminary data.</text>
</comment>
<dbReference type="InterPro" id="IPR036188">
    <property type="entry name" value="FAD/NAD-bd_sf"/>
</dbReference>
<evidence type="ECO:0000259" key="1">
    <source>
        <dbReference type="Pfam" id="PF01593"/>
    </source>
</evidence>
<proteinExistence type="predicted"/>
<gene>
    <name evidence="2" type="ORF">C7H19_00690</name>
</gene>
<sequence>MTNKIYDVAIVGAGLAGLTCAKRLQELGFGVIILEKSRGLGGRVATRRLQDTWVDHGNPYLEVQGSFTEQLMRDLCNQGICHLWTGSITQLSQNGELQPYSSQSAYVSGTGLSAIAKFLATDLEIWRSCRVINLALNSKQTWKLSLETDSNYPHVVEAKTVVLAIPAPQALMLIEASAIKNLAPSFLSDLASVRFNPCLAVMAGYDSRYLSELSSQWQSLRIFTHPNLSWISVESSKKNNSEAPIFIFHSTPSFAQTYLDTSNLELAGQQLLDSASQLFFSWLNQPLWFQVHRWRYALPLQSLSVSCLVATDPLPIVCCGDWCGGHLVESALNSGFTAADKVLKNLLF</sequence>
<name>A0A2T1M3E3_9CHRO</name>
<evidence type="ECO:0000313" key="2">
    <source>
        <dbReference type="EMBL" id="PSF39338.1"/>
    </source>
</evidence>
<dbReference type="Pfam" id="PF13450">
    <property type="entry name" value="NAD_binding_8"/>
    <property type="match status" value="1"/>
</dbReference>
<reference evidence="2 3" key="2">
    <citation type="submission" date="2018-03" db="EMBL/GenBank/DDBJ databases">
        <authorList>
            <person name="Keele B.F."/>
        </authorList>
    </citation>
    <scope>NUCLEOTIDE SEQUENCE [LARGE SCALE GENOMIC DNA]</scope>
    <source>
        <strain evidence="2 3">CCALA 016</strain>
    </source>
</reference>
<dbReference type="Gene3D" id="3.90.660.10">
    <property type="match status" value="1"/>
</dbReference>
<protein>
    <submittedName>
        <fullName evidence="2">FAD-dependent oxidoreductase</fullName>
    </submittedName>
</protein>
<dbReference type="Pfam" id="PF01593">
    <property type="entry name" value="Amino_oxidase"/>
    <property type="match status" value="1"/>
</dbReference>
<dbReference type="SUPFAM" id="SSF51905">
    <property type="entry name" value="FAD/NAD(P)-binding domain"/>
    <property type="match status" value="1"/>
</dbReference>
<dbReference type="EMBL" id="PXOH01000001">
    <property type="protein sequence ID" value="PSF39338.1"/>
    <property type="molecule type" value="Genomic_DNA"/>
</dbReference>
<accession>A0A2T1M3E3</accession>
<dbReference type="AlphaFoldDB" id="A0A2T1M3E3"/>
<dbReference type="RefSeq" id="WP_106454960.1">
    <property type="nucleotide sequence ID" value="NZ_PXOH01000001.1"/>
</dbReference>
<dbReference type="Proteomes" id="UP000239001">
    <property type="component" value="Unassembled WGS sequence"/>
</dbReference>
<dbReference type="Gene3D" id="3.50.50.60">
    <property type="entry name" value="FAD/NAD(P)-binding domain"/>
    <property type="match status" value="1"/>
</dbReference>
<dbReference type="InterPro" id="IPR002937">
    <property type="entry name" value="Amino_oxidase"/>
</dbReference>
<evidence type="ECO:0000313" key="3">
    <source>
        <dbReference type="Proteomes" id="UP000239001"/>
    </source>
</evidence>
<feature type="domain" description="Amine oxidase" evidence="1">
    <location>
        <begin position="103"/>
        <end position="343"/>
    </location>
</feature>
<dbReference type="GO" id="GO:0016491">
    <property type="term" value="F:oxidoreductase activity"/>
    <property type="evidence" value="ECO:0007669"/>
    <property type="project" value="InterPro"/>
</dbReference>